<protein>
    <submittedName>
        <fullName evidence="1">Uncharacterized protein</fullName>
    </submittedName>
</protein>
<proteinExistence type="predicted"/>
<sequence length="151" mass="18168">MNSNQYVIGVAINFLKIDQLKLILFDFNIKFYLHFINYEKVIKAKEGEWLLVQIEQTEKDIQKTNIQDCRIRQCIHKTVISIEILNWICLRINYDDCLINLSNKEIDYFFVTRDQDFQSAYNLKRLSLFILQTQLHSYYCELQVAFCSKYT</sequence>
<dbReference type="Proteomes" id="UP000683925">
    <property type="component" value="Unassembled WGS sequence"/>
</dbReference>
<organism evidence="1 2">
    <name type="scientific">Paramecium octaurelia</name>
    <dbReference type="NCBI Taxonomy" id="43137"/>
    <lineage>
        <taxon>Eukaryota</taxon>
        <taxon>Sar</taxon>
        <taxon>Alveolata</taxon>
        <taxon>Ciliophora</taxon>
        <taxon>Intramacronucleata</taxon>
        <taxon>Oligohymenophorea</taxon>
        <taxon>Peniculida</taxon>
        <taxon>Parameciidae</taxon>
        <taxon>Paramecium</taxon>
    </lineage>
</organism>
<name>A0A8S1Y5M4_PAROT</name>
<gene>
    <name evidence="1" type="ORF">POCTA_138.1.T1440044</name>
</gene>
<dbReference type="OrthoDB" id="10505011at2759"/>
<evidence type="ECO:0000313" key="1">
    <source>
        <dbReference type="EMBL" id="CAD8208417.1"/>
    </source>
</evidence>
<accession>A0A8S1Y5M4</accession>
<keyword evidence="2" id="KW-1185">Reference proteome</keyword>
<evidence type="ECO:0000313" key="2">
    <source>
        <dbReference type="Proteomes" id="UP000683925"/>
    </source>
</evidence>
<reference evidence="1" key="1">
    <citation type="submission" date="2021-01" db="EMBL/GenBank/DDBJ databases">
        <authorList>
            <consortium name="Genoscope - CEA"/>
            <person name="William W."/>
        </authorList>
    </citation>
    <scope>NUCLEOTIDE SEQUENCE</scope>
</reference>
<dbReference type="EMBL" id="CAJJDP010000145">
    <property type="protein sequence ID" value="CAD8208417.1"/>
    <property type="molecule type" value="Genomic_DNA"/>
</dbReference>
<dbReference type="AlphaFoldDB" id="A0A8S1Y5M4"/>
<comment type="caution">
    <text evidence="1">The sequence shown here is derived from an EMBL/GenBank/DDBJ whole genome shotgun (WGS) entry which is preliminary data.</text>
</comment>
<dbReference type="OMA" id="CRIRQCI"/>